<dbReference type="EMBL" id="DVJS01000170">
    <property type="protein sequence ID" value="HIS97687.1"/>
    <property type="molecule type" value="Genomic_DNA"/>
</dbReference>
<name>A0A9D1G651_9FIRM</name>
<dbReference type="SUPFAM" id="SSF50156">
    <property type="entry name" value="PDZ domain-like"/>
    <property type="match status" value="1"/>
</dbReference>
<dbReference type="Pfam" id="PF04459">
    <property type="entry name" value="DUF512"/>
    <property type="match status" value="1"/>
</dbReference>
<dbReference type="Proteomes" id="UP000886876">
    <property type="component" value="Unassembled WGS sequence"/>
</dbReference>
<dbReference type="SUPFAM" id="SSF102114">
    <property type="entry name" value="Radical SAM enzymes"/>
    <property type="match status" value="1"/>
</dbReference>
<dbReference type="InterPro" id="IPR058240">
    <property type="entry name" value="rSAM_sf"/>
</dbReference>
<accession>A0A9D1G651</accession>
<dbReference type="InterPro" id="IPR036034">
    <property type="entry name" value="PDZ_sf"/>
</dbReference>
<dbReference type="InterPro" id="IPR001478">
    <property type="entry name" value="PDZ"/>
</dbReference>
<gene>
    <name evidence="2" type="ORF">IAD42_06910</name>
</gene>
<evidence type="ECO:0000313" key="2">
    <source>
        <dbReference type="EMBL" id="HIS97687.1"/>
    </source>
</evidence>
<evidence type="ECO:0000313" key="3">
    <source>
        <dbReference type="Proteomes" id="UP000886876"/>
    </source>
</evidence>
<comment type="caution">
    <text evidence="2">The sequence shown here is derived from an EMBL/GenBank/DDBJ whole genome shotgun (WGS) entry which is preliminary data.</text>
</comment>
<reference evidence="2" key="1">
    <citation type="submission" date="2020-10" db="EMBL/GenBank/DDBJ databases">
        <authorList>
            <person name="Gilroy R."/>
        </authorList>
    </citation>
    <scope>NUCLEOTIDE SEQUENCE</scope>
    <source>
        <strain evidence="2">ChiHecec3B27-6122</strain>
    </source>
</reference>
<dbReference type="AlphaFoldDB" id="A0A9D1G651"/>
<reference evidence="2" key="2">
    <citation type="journal article" date="2021" name="PeerJ">
        <title>Extensive microbial diversity within the chicken gut microbiome revealed by metagenomics and culture.</title>
        <authorList>
            <person name="Gilroy R."/>
            <person name="Ravi A."/>
            <person name="Getino M."/>
            <person name="Pursley I."/>
            <person name="Horton D.L."/>
            <person name="Alikhan N.F."/>
            <person name="Baker D."/>
            <person name="Gharbi K."/>
            <person name="Hall N."/>
            <person name="Watson M."/>
            <person name="Adriaenssens E.M."/>
            <person name="Foster-Nyarko E."/>
            <person name="Jarju S."/>
            <person name="Secka A."/>
            <person name="Antonio M."/>
            <person name="Oren A."/>
            <person name="Chaudhuri R.R."/>
            <person name="La Ragione R."/>
            <person name="Hildebrand F."/>
            <person name="Pallen M.J."/>
        </authorList>
    </citation>
    <scope>NUCLEOTIDE SEQUENCE</scope>
    <source>
        <strain evidence="2">ChiHecec3B27-6122</strain>
    </source>
</reference>
<dbReference type="InterPro" id="IPR045375">
    <property type="entry name" value="Put_radical_SAM-like_N"/>
</dbReference>
<protein>
    <submittedName>
        <fullName evidence="2">DUF512 domain-containing protein</fullName>
    </submittedName>
</protein>
<dbReference type="InterPro" id="IPR013785">
    <property type="entry name" value="Aldolase_TIM"/>
</dbReference>
<feature type="domain" description="PDZ" evidence="1">
    <location>
        <begin position="1"/>
        <end position="35"/>
    </location>
</feature>
<organism evidence="2 3">
    <name type="scientific">Candidatus Scatomorpha pullistercoris</name>
    <dbReference type="NCBI Taxonomy" id="2840929"/>
    <lineage>
        <taxon>Bacteria</taxon>
        <taxon>Bacillati</taxon>
        <taxon>Bacillota</taxon>
        <taxon>Clostridia</taxon>
        <taxon>Eubacteriales</taxon>
        <taxon>Candidatus Scatomorpha</taxon>
    </lineage>
</organism>
<dbReference type="PROSITE" id="PS50106">
    <property type="entry name" value="PDZ"/>
    <property type="match status" value="1"/>
</dbReference>
<proteinExistence type="predicted"/>
<dbReference type="Pfam" id="PF19238">
    <property type="entry name" value="Radical_SAM_2"/>
    <property type="match status" value="1"/>
</dbReference>
<dbReference type="Gene3D" id="3.20.20.70">
    <property type="entry name" value="Aldolase class I"/>
    <property type="match status" value="1"/>
</dbReference>
<dbReference type="InterPro" id="IPR007549">
    <property type="entry name" value="DUF512"/>
</dbReference>
<evidence type="ECO:0000259" key="1">
    <source>
        <dbReference type="PROSITE" id="PS50106"/>
    </source>
</evidence>
<sequence length="437" mass="48287">MLNTITNIDKASPARGKVQVGDELLSINGHGVEDVLDYRYWSYEPKLSLTLRSGATGGEYEVKIRKGEGEDLGLDFEEYLMDRPWGCSNRCLFCFVDQLPRGLRRTLYFKDDDARLSFLTGSYITLTNLSEREMERVCALKISPINVSVHATDPEMRAKLMGNPKAADIMGPLRRLTSAGITVDCQIVCCPGYNDKEQLSRSMRELAELYPGVNSVSVVPVGLTKHRQGLAELEPFNKDSAAETIDRVEAYAEECLEKRGSRIFWCSDELYLKAGREVPEDTYYEEYSQLENGVGLMRLLETEFLSALEFTEPDDGTGSEFTIATGVAAAPLLEKLLHTGHKKCVKIKGQVVPIVNDFFGHTIDVAGLVTGGDLIRQLKGKKLGERLLIPHTMLRHGEGVFLDDVTLEQVSAELGVPVTPVGGSGDELLAAMLGQEI</sequence>